<feature type="transmembrane region" description="Helical" evidence="5">
    <location>
        <begin position="41"/>
        <end position="61"/>
    </location>
</feature>
<sequence>MSISTMDKPPESRCRYPGNRVVWDGPDDPEHPHNWALWRKLSVVILLTLLTLVITIQSSIFGTGATAFDREFGGFAVGPPFWAPISELYGRKWPMVIGVTIASLFTLMVSLGQNLVTIFLGRFLSGLFGNAPISIVGGAATDNWNAIDRGISLGVVIGAVFSGPMMGPIIGGFVAENLDWRWNLWLMIIAGFAMALICALFLEESYIPRALVKKAKRIRKETGNDKLRTELEEAGIDLNRIVSVYLVRPWMFVTIYQSFIYGIVYLFFTSIPIEFKQIRQWDPQLAQLPLCAMLIGVSIGSAINVVYTKRILARQLKQTGSSLIPEQRLPLMIVGGFLFPAGLFWFAWTSDPNVPWPAMVVAGIPTGVGMFLIWIQCFTYLIDVYLPIANSAIAINSLSRSLFGAGFPLFTPAMYDRLGYAWATSLLAFLGVAMIPVPIVFYLYGQRIRSWSKFAVKAE</sequence>
<gene>
    <name evidence="7" type="ORF">TCE0_047f17750</name>
</gene>
<evidence type="ECO:0000313" key="7">
    <source>
        <dbReference type="EMBL" id="GAM43165.1"/>
    </source>
</evidence>
<feature type="transmembrane region" description="Helical" evidence="5">
    <location>
        <begin position="182"/>
        <end position="202"/>
    </location>
</feature>
<dbReference type="Gene3D" id="1.20.1250.20">
    <property type="entry name" value="MFS general substrate transporter like domains"/>
    <property type="match status" value="1"/>
</dbReference>
<name>A0A0B8MYY0_TALPI</name>
<feature type="transmembrane region" description="Helical" evidence="5">
    <location>
        <begin position="354"/>
        <end position="373"/>
    </location>
</feature>
<feature type="transmembrane region" description="Helical" evidence="5">
    <location>
        <begin position="250"/>
        <end position="273"/>
    </location>
</feature>
<proteinExistence type="predicted"/>
<dbReference type="PANTHER" id="PTHR23502">
    <property type="entry name" value="MAJOR FACILITATOR SUPERFAMILY"/>
    <property type="match status" value="1"/>
</dbReference>
<keyword evidence="4 5" id="KW-0472">Membrane</keyword>
<dbReference type="SUPFAM" id="SSF103473">
    <property type="entry name" value="MFS general substrate transporter"/>
    <property type="match status" value="1"/>
</dbReference>
<dbReference type="GO" id="GO:0022857">
    <property type="term" value="F:transmembrane transporter activity"/>
    <property type="evidence" value="ECO:0007669"/>
    <property type="project" value="InterPro"/>
</dbReference>
<dbReference type="Pfam" id="PF07690">
    <property type="entry name" value="MFS_1"/>
    <property type="match status" value="1"/>
</dbReference>
<organism evidence="7 8">
    <name type="scientific">Talaromyces pinophilus</name>
    <name type="common">Penicillium pinophilum</name>
    <dbReference type="NCBI Taxonomy" id="128442"/>
    <lineage>
        <taxon>Eukaryota</taxon>
        <taxon>Fungi</taxon>
        <taxon>Dikarya</taxon>
        <taxon>Ascomycota</taxon>
        <taxon>Pezizomycotina</taxon>
        <taxon>Eurotiomycetes</taxon>
        <taxon>Eurotiomycetidae</taxon>
        <taxon>Eurotiales</taxon>
        <taxon>Trichocomaceae</taxon>
        <taxon>Talaromyces</taxon>
        <taxon>Talaromyces sect. Talaromyces</taxon>
    </lineage>
</organism>
<feature type="transmembrane region" description="Helical" evidence="5">
    <location>
        <begin position="329"/>
        <end position="348"/>
    </location>
</feature>
<accession>A0A0B8MYY0</accession>
<dbReference type="AlphaFoldDB" id="A0A0B8MYY0"/>
<dbReference type="EMBL" id="DF933843">
    <property type="protein sequence ID" value="GAM43165.1"/>
    <property type="molecule type" value="Genomic_DNA"/>
</dbReference>
<dbReference type="PROSITE" id="PS50850">
    <property type="entry name" value="MFS"/>
    <property type="match status" value="1"/>
</dbReference>
<dbReference type="PANTHER" id="PTHR23502:SF156">
    <property type="entry name" value="TRANSPORTER, PUTATIVE (AFU_ORTHOLOGUE AFUA_5G00420)-RELATED"/>
    <property type="match status" value="1"/>
</dbReference>
<dbReference type="InterPro" id="IPR020846">
    <property type="entry name" value="MFS_dom"/>
</dbReference>
<evidence type="ECO:0000256" key="4">
    <source>
        <dbReference type="ARBA" id="ARBA00023136"/>
    </source>
</evidence>
<dbReference type="InterPro" id="IPR036259">
    <property type="entry name" value="MFS_trans_sf"/>
</dbReference>
<keyword evidence="3 5" id="KW-1133">Transmembrane helix</keyword>
<evidence type="ECO:0000256" key="3">
    <source>
        <dbReference type="ARBA" id="ARBA00022989"/>
    </source>
</evidence>
<feature type="transmembrane region" description="Helical" evidence="5">
    <location>
        <begin position="151"/>
        <end position="170"/>
    </location>
</feature>
<feature type="domain" description="Major facilitator superfamily (MFS) profile" evidence="6">
    <location>
        <begin position="1"/>
        <end position="448"/>
    </location>
</feature>
<comment type="subcellular location">
    <subcellularLocation>
        <location evidence="1">Membrane</location>
        <topology evidence="1">Multi-pass membrane protein</topology>
    </subcellularLocation>
</comment>
<dbReference type="Proteomes" id="UP000053095">
    <property type="component" value="Unassembled WGS sequence"/>
</dbReference>
<evidence type="ECO:0000256" key="1">
    <source>
        <dbReference type="ARBA" id="ARBA00004141"/>
    </source>
</evidence>
<evidence type="ECO:0000313" key="8">
    <source>
        <dbReference type="Proteomes" id="UP000053095"/>
    </source>
</evidence>
<evidence type="ECO:0000256" key="2">
    <source>
        <dbReference type="ARBA" id="ARBA00022692"/>
    </source>
</evidence>
<feature type="transmembrane region" description="Helical" evidence="5">
    <location>
        <begin position="118"/>
        <end position="139"/>
    </location>
</feature>
<dbReference type="GO" id="GO:0005886">
    <property type="term" value="C:plasma membrane"/>
    <property type="evidence" value="ECO:0007669"/>
    <property type="project" value="TreeGrafter"/>
</dbReference>
<evidence type="ECO:0000259" key="6">
    <source>
        <dbReference type="PROSITE" id="PS50850"/>
    </source>
</evidence>
<keyword evidence="2 5" id="KW-0812">Transmembrane</keyword>
<feature type="transmembrane region" description="Helical" evidence="5">
    <location>
        <begin position="380"/>
        <end position="399"/>
    </location>
</feature>
<protein>
    <recommendedName>
        <fullName evidence="6">Major facilitator superfamily (MFS) profile domain-containing protein</fullName>
    </recommendedName>
</protein>
<feature type="transmembrane region" description="Helical" evidence="5">
    <location>
        <begin position="285"/>
        <end position="308"/>
    </location>
</feature>
<keyword evidence="8" id="KW-1185">Reference proteome</keyword>
<reference evidence="8" key="1">
    <citation type="journal article" date="2015" name="Genome Announc.">
        <title>Draft genome sequence of Talaromyces cellulolyticus strain Y-94, a source of lignocellulosic biomass-degrading enzymes.</title>
        <authorList>
            <person name="Fujii T."/>
            <person name="Koike H."/>
            <person name="Sawayama S."/>
            <person name="Yano S."/>
            <person name="Inoue H."/>
        </authorList>
    </citation>
    <scope>NUCLEOTIDE SEQUENCE [LARGE SCALE GENOMIC DNA]</scope>
    <source>
        <strain evidence="8">Y-94</strain>
    </source>
</reference>
<dbReference type="CDD" id="cd17323">
    <property type="entry name" value="MFS_Tpo1_MDR_like"/>
    <property type="match status" value="1"/>
</dbReference>
<dbReference type="InterPro" id="IPR011701">
    <property type="entry name" value="MFS"/>
</dbReference>
<evidence type="ECO:0000256" key="5">
    <source>
        <dbReference type="SAM" id="Phobius"/>
    </source>
</evidence>
<feature type="transmembrane region" description="Helical" evidence="5">
    <location>
        <begin position="419"/>
        <end position="444"/>
    </location>
</feature>